<dbReference type="EMBL" id="BAAAME010000004">
    <property type="protein sequence ID" value="GAA1743508.1"/>
    <property type="molecule type" value="Genomic_DNA"/>
</dbReference>
<keyword evidence="6" id="KW-1185">Reference proteome</keyword>
<dbReference type="PANTHER" id="PTHR43778:SF2">
    <property type="entry name" value="PYRUVATE CARBOXYLASE, MITOCHONDRIAL"/>
    <property type="match status" value="1"/>
</dbReference>
<gene>
    <name evidence="5" type="ORF">GCM10009710_24450</name>
</gene>
<dbReference type="SUPFAM" id="SSF56059">
    <property type="entry name" value="Glutathione synthetase ATP-binding domain-like"/>
    <property type="match status" value="1"/>
</dbReference>
<dbReference type="Gene3D" id="3.30.470.20">
    <property type="entry name" value="ATP-grasp fold, B domain"/>
    <property type="match status" value="1"/>
</dbReference>
<dbReference type="SUPFAM" id="SSF51246">
    <property type="entry name" value="Rudiment single hybrid motif"/>
    <property type="match status" value="1"/>
</dbReference>
<dbReference type="InterPro" id="IPR005482">
    <property type="entry name" value="Biotin_COase_C"/>
</dbReference>
<evidence type="ECO:0000256" key="1">
    <source>
        <dbReference type="ARBA" id="ARBA00022598"/>
    </source>
</evidence>
<accession>A0ABN2JYH7</accession>
<keyword evidence="2" id="KW-0547">Nucleotide-binding</keyword>
<feature type="domain" description="Biotin carboxylation" evidence="4">
    <location>
        <begin position="1"/>
        <end position="313"/>
    </location>
</feature>
<keyword evidence="1" id="KW-0436">Ligase</keyword>
<dbReference type="PANTHER" id="PTHR43778">
    <property type="entry name" value="PYRUVATE CARBOXYLASE"/>
    <property type="match status" value="1"/>
</dbReference>
<organism evidence="5 6">
    <name type="scientific">Aeromicrobium alkaliterrae</name>
    <dbReference type="NCBI Taxonomy" id="302168"/>
    <lineage>
        <taxon>Bacteria</taxon>
        <taxon>Bacillati</taxon>
        <taxon>Actinomycetota</taxon>
        <taxon>Actinomycetes</taxon>
        <taxon>Propionibacteriales</taxon>
        <taxon>Nocardioidaceae</taxon>
        <taxon>Aeromicrobium</taxon>
    </lineage>
</organism>
<reference evidence="5 6" key="1">
    <citation type="journal article" date="2019" name="Int. J. Syst. Evol. Microbiol.">
        <title>The Global Catalogue of Microorganisms (GCM) 10K type strain sequencing project: providing services to taxonomists for standard genome sequencing and annotation.</title>
        <authorList>
            <consortium name="The Broad Institute Genomics Platform"/>
            <consortium name="The Broad Institute Genome Sequencing Center for Infectious Disease"/>
            <person name="Wu L."/>
            <person name="Ma J."/>
        </authorList>
    </citation>
    <scope>NUCLEOTIDE SEQUENCE [LARGE SCALE GENOMIC DNA]</scope>
    <source>
        <strain evidence="5 6">JCM 13518</strain>
    </source>
</reference>
<proteinExistence type="predicted"/>
<dbReference type="InterPro" id="IPR005479">
    <property type="entry name" value="CPAse_ATP-bd"/>
</dbReference>
<dbReference type="Pfam" id="PF02786">
    <property type="entry name" value="CPSase_L_D2"/>
    <property type="match status" value="1"/>
</dbReference>
<evidence type="ECO:0000313" key="5">
    <source>
        <dbReference type="EMBL" id="GAA1743508.1"/>
    </source>
</evidence>
<dbReference type="InterPro" id="IPR055268">
    <property type="entry name" value="PCB-like"/>
</dbReference>
<dbReference type="Proteomes" id="UP001501057">
    <property type="component" value="Unassembled WGS sequence"/>
</dbReference>
<dbReference type="PROSITE" id="PS50979">
    <property type="entry name" value="BC"/>
    <property type="match status" value="1"/>
</dbReference>
<evidence type="ECO:0000256" key="3">
    <source>
        <dbReference type="ARBA" id="ARBA00022840"/>
    </source>
</evidence>
<dbReference type="InterPro" id="IPR011054">
    <property type="entry name" value="Rudment_hybrid_motif"/>
</dbReference>
<protein>
    <recommendedName>
        <fullName evidence="4">Biotin carboxylation domain-containing protein</fullName>
    </recommendedName>
</protein>
<dbReference type="RefSeq" id="WP_344201962.1">
    <property type="nucleotide sequence ID" value="NZ_BAAAME010000004.1"/>
</dbReference>
<evidence type="ECO:0000313" key="6">
    <source>
        <dbReference type="Proteomes" id="UP001501057"/>
    </source>
</evidence>
<evidence type="ECO:0000259" key="4">
    <source>
        <dbReference type="PROSITE" id="PS50979"/>
    </source>
</evidence>
<evidence type="ECO:0000256" key="2">
    <source>
        <dbReference type="ARBA" id="ARBA00022741"/>
    </source>
</evidence>
<sequence>MFTSLAVVDAGPLTRRVAGAAHELGVVTTFVSAVDPIREAVDAGADALHLLDADATTQLTIARGCARAGLQLVGSSIDSLATVVDPERWGVIARGAGLPVAEAADGRRIDVQLLADHTGEVVHLRERELTGGDDSVIMAPAPRLATAVRNGLCRDAVRLVGLIGLTGAVTVRFEVVDEEYAVTAVLPGLQLGHTATEEVTNLDLVQAQLHLAHGARLVHLGLTQESIIVRGYAIQCRVTADNDQSGVRWRVPGGPGVRIDGEPGGHASRLVAALTFRGRDLVHTMRRTRRALTELEVEGTSNVPELQHTLNRG</sequence>
<dbReference type="SMART" id="SM00878">
    <property type="entry name" value="Biotin_carb_C"/>
    <property type="match status" value="1"/>
</dbReference>
<dbReference type="InterPro" id="IPR011764">
    <property type="entry name" value="Biotin_carboxylation_dom"/>
</dbReference>
<comment type="caution">
    <text evidence="5">The sequence shown here is derived from an EMBL/GenBank/DDBJ whole genome shotgun (WGS) entry which is preliminary data.</text>
</comment>
<name>A0ABN2JYH7_9ACTN</name>
<keyword evidence="3" id="KW-0067">ATP-binding</keyword>